<dbReference type="CDD" id="cd00200">
    <property type="entry name" value="WD40"/>
    <property type="match status" value="1"/>
</dbReference>
<dbReference type="PROSITE" id="PS50294">
    <property type="entry name" value="WD_REPEATS_REGION"/>
    <property type="match status" value="2"/>
</dbReference>
<organism evidence="7 8">
    <name type="scientific">Emiliania huxleyi (strain CCMP1516)</name>
    <dbReference type="NCBI Taxonomy" id="280463"/>
    <lineage>
        <taxon>Eukaryota</taxon>
        <taxon>Haptista</taxon>
        <taxon>Haptophyta</taxon>
        <taxon>Prymnesiophyceae</taxon>
        <taxon>Isochrysidales</taxon>
        <taxon>Noelaerhabdaceae</taxon>
        <taxon>Emiliania</taxon>
    </lineage>
</organism>
<dbReference type="PANTHER" id="PTHR19850">
    <property type="entry name" value="GUANINE NUCLEOTIDE-BINDING PROTEIN BETA G PROTEIN BETA"/>
    <property type="match status" value="1"/>
</dbReference>
<dbReference type="InterPro" id="IPR016346">
    <property type="entry name" value="G-protein_beta_1-5"/>
</dbReference>
<keyword evidence="4" id="KW-0807">Transducer</keyword>
<dbReference type="InterPro" id="IPR019775">
    <property type="entry name" value="WD40_repeat_CS"/>
</dbReference>
<dbReference type="InterPro" id="IPR001680">
    <property type="entry name" value="WD40_rpt"/>
</dbReference>
<dbReference type="Pfam" id="PF25391">
    <property type="entry name" value="WD40_Gbeta"/>
    <property type="match status" value="1"/>
</dbReference>
<dbReference type="RefSeq" id="XP_005771844.1">
    <property type="nucleotide sequence ID" value="XM_005771787.1"/>
</dbReference>
<dbReference type="Proteomes" id="UP000013827">
    <property type="component" value="Unassembled WGS sequence"/>
</dbReference>
<dbReference type="InterPro" id="IPR001632">
    <property type="entry name" value="WD40_G-protein_beta-like"/>
</dbReference>
<evidence type="ECO:0000313" key="8">
    <source>
        <dbReference type="Proteomes" id="UP000013827"/>
    </source>
</evidence>
<dbReference type="STRING" id="2903.R1DXV7"/>
<comment type="similarity">
    <text evidence="1">Belongs to the WD repeat G protein beta family.</text>
</comment>
<evidence type="ECO:0000313" key="7">
    <source>
        <dbReference type="EnsemblProtists" id="EOD19415"/>
    </source>
</evidence>
<evidence type="ECO:0000256" key="3">
    <source>
        <dbReference type="ARBA" id="ARBA00022737"/>
    </source>
</evidence>
<feature type="repeat" description="WD" evidence="5">
    <location>
        <begin position="259"/>
        <end position="291"/>
    </location>
</feature>
<evidence type="ECO:0000256" key="6">
    <source>
        <dbReference type="SAM" id="MobiDB-lite"/>
    </source>
</evidence>
<keyword evidence="2 5" id="KW-0853">WD repeat</keyword>
<feature type="repeat" description="WD" evidence="5">
    <location>
        <begin position="43"/>
        <end position="84"/>
    </location>
</feature>
<keyword evidence="8" id="KW-1185">Reference proteome</keyword>
<sequence>MVSAGEAERYCKEKRDAAFTTQAPHTPASPHTRPQALQQKRRLHGHIRKVQGMSWGADSRSLIASDQGSKTIIWDFASDRVPMKRKVISRPFIIAVAMHPTRDLVAIGGMDNVVSVWSTDGDGAECSMTRQLEQHDGYISSLHFPDESQMLSAGGDAEAALWDVATWKAKQVFRGHEGDCSCIRFPAGVPGSQAFCTSSSDGTARVWDMRSGECTHKFDVVGECNGCAFFPSGTAVAAGTQNGSVFLFDLRAQAALQKYSRKNNHVTAVDFSQSGRTMYVAYEDGHVCLWDPLASSESGYAKKVAAHVKNQNHDSRMRVISCMQMSPDGTCLATGAFDATICLWGPGKS</sequence>
<reference evidence="7" key="2">
    <citation type="submission" date="2024-10" db="UniProtKB">
        <authorList>
            <consortium name="EnsemblProtists"/>
        </authorList>
    </citation>
    <scope>IDENTIFICATION</scope>
</reference>
<dbReference type="PROSITE" id="PS00678">
    <property type="entry name" value="WD_REPEATS_1"/>
    <property type="match status" value="1"/>
</dbReference>
<feature type="repeat" description="WD" evidence="5">
    <location>
        <begin position="313"/>
        <end position="349"/>
    </location>
</feature>
<dbReference type="AlphaFoldDB" id="A0A0D3J7D0"/>
<dbReference type="GO" id="GO:0007165">
    <property type="term" value="P:signal transduction"/>
    <property type="evidence" value="ECO:0007669"/>
    <property type="project" value="UniProtKB-KW"/>
</dbReference>
<dbReference type="SMART" id="SM00320">
    <property type="entry name" value="WD40"/>
    <property type="match status" value="7"/>
</dbReference>
<feature type="repeat" description="WD" evidence="5">
    <location>
        <begin position="173"/>
        <end position="217"/>
    </location>
</feature>
<evidence type="ECO:0000256" key="5">
    <source>
        <dbReference type="PROSITE-ProRule" id="PRU00221"/>
    </source>
</evidence>
<dbReference type="eggNOG" id="KOG0286">
    <property type="taxonomic scope" value="Eukaryota"/>
</dbReference>
<evidence type="ECO:0000256" key="1">
    <source>
        <dbReference type="ARBA" id="ARBA00009768"/>
    </source>
</evidence>
<dbReference type="SUPFAM" id="SSF50978">
    <property type="entry name" value="WD40 repeat-like"/>
    <property type="match status" value="1"/>
</dbReference>
<name>A0A0D3J7D0_EMIH1</name>
<dbReference type="PaxDb" id="2903-EOD19415"/>
<dbReference type="KEGG" id="ehx:EMIHUDRAFT_242853"/>
<dbReference type="GeneID" id="17264960"/>
<dbReference type="InterPro" id="IPR015943">
    <property type="entry name" value="WD40/YVTN_repeat-like_dom_sf"/>
</dbReference>
<accession>A0A0D3J7D0</accession>
<dbReference type="PROSITE" id="PS50082">
    <property type="entry name" value="WD_REPEATS_2"/>
    <property type="match status" value="5"/>
</dbReference>
<evidence type="ECO:0000256" key="2">
    <source>
        <dbReference type="ARBA" id="ARBA00022574"/>
    </source>
</evidence>
<dbReference type="PIRSF" id="PIRSF002394">
    <property type="entry name" value="GN-bd_beta"/>
    <property type="match status" value="1"/>
</dbReference>
<feature type="repeat" description="WD" evidence="5">
    <location>
        <begin position="132"/>
        <end position="172"/>
    </location>
</feature>
<protein>
    <submittedName>
        <fullName evidence="7">Uncharacterized protein</fullName>
    </submittedName>
</protein>
<keyword evidence="3" id="KW-0677">Repeat</keyword>
<dbReference type="InterPro" id="IPR036322">
    <property type="entry name" value="WD40_repeat_dom_sf"/>
</dbReference>
<proteinExistence type="inferred from homology"/>
<dbReference type="Gene3D" id="2.130.10.10">
    <property type="entry name" value="YVTN repeat-like/Quinoprotein amine dehydrogenase"/>
    <property type="match status" value="1"/>
</dbReference>
<feature type="region of interest" description="Disordered" evidence="6">
    <location>
        <begin position="19"/>
        <end position="41"/>
    </location>
</feature>
<dbReference type="EnsemblProtists" id="EOD19415">
    <property type="protein sequence ID" value="EOD19415"/>
    <property type="gene ID" value="EMIHUDRAFT_242853"/>
</dbReference>
<evidence type="ECO:0000256" key="4">
    <source>
        <dbReference type="ARBA" id="ARBA00023224"/>
    </source>
</evidence>
<dbReference type="PRINTS" id="PR00319">
    <property type="entry name" value="GPROTEINB"/>
</dbReference>
<dbReference type="HOGENOM" id="CLU_000288_57_34_1"/>
<reference evidence="8" key="1">
    <citation type="journal article" date="2013" name="Nature">
        <title>Pan genome of the phytoplankton Emiliania underpins its global distribution.</title>
        <authorList>
            <person name="Read B.A."/>
            <person name="Kegel J."/>
            <person name="Klute M.J."/>
            <person name="Kuo A."/>
            <person name="Lefebvre S.C."/>
            <person name="Maumus F."/>
            <person name="Mayer C."/>
            <person name="Miller J."/>
            <person name="Monier A."/>
            <person name="Salamov A."/>
            <person name="Young J."/>
            <person name="Aguilar M."/>
            <person name="Claverie J.M."/>
            <person name="Frickenhaus S."/>
            <person name="Gonzalez K."/>
            <person name="Herman E.K."/>
            <person name="Lin Y.C."/>
            <person name="Napier J."/>
            <person name="Ogata H."/>
            <person name="Sarno A.F."/>
            <person name="Shmutz J."/>
            <person name="Schroeder D."/>
            <person name="de Vargas C."/>
            <person name="Verret F."/>
            <person name="von Dassow P."/>
            <person name="Valentin K."/>
            <person name="Van de Peer Y."/>
            <person name="Wheeler G."/>
            <person name="Dacks J.B."/>
            <person name="Delwiche C.F."/>
            <person name="Dyhrman S.T."/>
            <person name="Glockner G."/>
            <person name="John U."/>
            <person name="Richards T."/>
            <person name="Worden A.Z."/>
            <person name="Zhang X."/>
            <person name="Grigoriev I.V."/>
            <person name="Allen A.E."/>
            <person name="Bidle K."/>
            <person name="Borodovsky M."/>
            <person name="Bowler C."/>
            <person name="Brownlee C."/>
            <person name="Cock J.M."/>
            <person name="Elias M."/>
            <person name="Gladyshev V.N."/>
            <person name="Groth M."/>
            <person name="Guda C."/>
            <person name="Hadaegh A."/>
            <person name="Iglesias-Rodriguez M.D."/>
            <person name="Jenkins J."/>
            <person name="Jones B.M."/>
            <person name="Lawson T."/>
            <person name="Leese F."/>
            <person name="Lindquist E."/>
            <person name="Lobanov A."/>
            <person name="Lomsadze A."/>
            <person name="Malik S.B."/>
            <person name="Marsh M.E."/>
            <person name="Mackinder L."/>
            <person name="Mock T."/>
            <person name="Mueller-Roeber B."/>
            <person name="Pagarete A."/>
            <person name="Parker M."/>
            <person name="Probert I."/>
            <person name="Quesneville H."/>
            <person name="Raines C."/>
            <person name="Rensing S.A."/>
            <person name="Riano-Pachon D.M."/>
            <person name="Richier S."/>
            <person name="Rokitta S."/>
            <person name="Shiraiwa Y."/>
            <person name="Soanes D.M."/>
            <person name="van der Giezen M."/>
            <person name="Wahlund T.M."/>
            <person name="Williams B."/>
            <person name="Wilson W."/>
            <person name="Wolfe G."/>
            <person name="Wurch L.L."/>
        </authorList>
    </citation>
    <scope>NUCLEOTIDE SEQUENCE</scope>
</reference>